<dbReference type="RefSeq" id="WP_042217116.1">
    <property type="nucleotide sequence ID" value="NZ_CP009285.1"/>
</dbReference>
<proteinExistence type="predicted"/>
<keyword evidence="2" id="KW-1185">Reference proteome</keyword>
<evidence type="ECO:0000313" key="1">
    <source>
        <dbReference type="EMBL" id="AIQ60524.1"/>
    </source>
</evidence>
<evidence type="ECO:0000313" key="2">
    <source>
        <dbReference type="Proteomes" id="UP000029518"/>
    </source>
</evidence>
<dbReference type="AlphaFoldDB" id="A0A089MVR9"/>
<reference evidence="1" key="1">
    <citation type="submission" date="2014-08" db="EMBL/GenBank/DDBJ databases">
        <title>Comparative genomics of the Paenibacillus odorifer group.</title>
        <authorList>
            <person name="den Bakker H.C."/>
            <person name="Tsai Y.-C.Y.-C."/>
            <person name="Martin N."/>
            <person name="Korlach J."/>
            <person name="Wiedmann M."/>
        </authorList>
    </citation>
    <scope>NUCLEOTIDE SEQUENCE [LARGE SCALE GENOMIC DNA]</scope>
    <source>
        <strain evidence="1">DSM 13188</strain>
    </source>
</reference>
<sequence length="339" mass="39699">MRKNVLYIGTPFFGYYKQIIAEFEEQGCSVDYYNDRPSESALTKGLIKIKRSLMNSLIQKYFDKIMAETQNKSYDIIFIVNCKVFTPIMIRKLKDSQKDARFILYMWDSLTLYPNSKDLIPLFDRAYSFDSDDCDNLEGLSFLPLFYGKTYENVGEEVVGKRLYDIVSVCTAHPNRYIILKELFPRLESNGVRIFSYMFLNKLQYFYNKACLSAFKGARSSEFKFIPLSEKENIEILKKSNTVFDIQHNQQSGLTMRTIETLGAKRKLITTNTNVKKYDFYNEKNILVVEEYDLNAIETFLKHEYEPIDEQIYEKYSLHSWLETIISGADSKGYFVVGL</sequence>
<dbReference type="KEGG" id="pbd:PBOR_28970"/>
<dbReference type="OrthoDB" id="3251881at2"/>
<organism evidence="1 2">
    <name type="scientific">Paenibacillus borealis</name>
    <dbReference type="NCBI Taxonomy" id="160799"/>
    <lineage>
        <taxon>Bacteria</taxon>
        <taxon>Bacillati</taxon>
        <taxon>Bacillota</taxon>
        <taxon>Bacilli</taxon>
        <taxon>Bacillales</taxon>
        <taxon>Paenibacillaceae</taxon>
        <taxon>Paenibacillus</taxon>
    </lineage>
</organism>
<dbReference type="HOGENOM" id="CLU_066435_1_0_9"/>
<gene>
    <name evidence="1" type="ORF">PBOR_28970</name>
</gene>
<dbReference type="Proteomes" id="UP000029518">
    <property type="component" value="Chromosome"/>
</dbReference>
<accession>A0A089MVR9</accession>
<protein>
    <submittedName>
        <fullName evidence="1">Uncharacterized protein</fullName>
    </submittedName>
</protein>
<dbReference type="EMBL" id="CP009285">
    <property type="protein sequence ID" value="AIQ60524.1"/>
    <property type="molecule type" value="Genomic_DNA"/>
</dbReference>
<name>A0A089MVR9_PAEBO</name>